<accession>A0ACA9Y6Q9</accession>
<comment type="caution">
    <text evidence="1">The sequence shown here is derived from an EMBL/GenBank/DDBJ whole genome shotgun (WGS) entry which is preliminary data.</text>
</comment>
<proteinExistence type="predicted"/>
<name>A0ACA9Y6Q9_9ASCO</name>
<evidence type="ECO:0000313" key="2">
    <source>
        <dbReference type="Proteomes" id="UP001152531"/>
    </source>
</evidence>
<dbReference type="EMBL" id="CALSDN010000004">
    <property type="protein sequence ID" value="CAH6720648.1"/>
    <property type="molecule type" value="Genomic_DNA"/>
</dbReference>
<dbReference type="Proteomes" id="UP001152531">
    <property type="component" value="Unassembled WGS sequence"/>
</dbReference>
<reference evidence="1" key="1">
    <citation type="submission" date="2022-06" db="EMBL/GenBank/DDBJ databases">
        <authorList>
            <person name="Legras J.-L."/>
            <person name="Devillers H."/>
            <person name="Grondin C."/>
        </authorList>
    </citation>
    <scope>NUCLEOTIDE SEQUENCE</scope>
    <source>
        <strain evidence="1">CLIB 1444</strain>
    </source>
</reference>
<gene>
    <name evidence="1" type="ORF">CLIB1444_04S04808</name>
</gene>
<sequence>MRFFSSSCRTLIPTYKVAVVGSGPSAFYTAYHVLSKKPETFNVTVDFFEKLPTPFGLSRYGVAPDHPEVKNCEDYLRTMMKDSPVRFFGNVTVGKDITLGELEQSYHSICLAYGVDNDNSLDIPGSDSPQVIPARQFVNWYNGYPTDFKPPNLEGIEDVTIIGNGNVALDVARVLLAPIDHWKPTDISEDALEVLRGSTVKNVNIVARRGLLESAFTTKEIRELLDLSKKGIKFIPIEESLWEDFVPSINKLDRPNKRKFTTIQKHLNQQIEHPQKTWSLQYMKSPKEFVTENGKLAKTIFTKNELVEGKVVAQDEQIEVKNELVILSIGYRGSSIAGMERYFLDRESRLQNKGGRVKPGYYTSGWIKNGPKGIIASTMMDSFDTGFNMLEDLNNGEYLQGEKADITEKLPNAVTWDQWLKLDDFELKQGEAKGKSRDKVNNIEKMLEIVNS</sequence>
<organism evidence="1 2">
    <name type="scientific">[Candida] jaroonii</name>
    <dbReference type="NCBI Taxonomy" id="467808"/>
    <lineage>
        <taxon>Eukaryota</taxon>
        <taxon>Fungi</taxon>
        <taxon>Dikarya</taxon>
        <taxon>Ascomycota</taxon>
        <taxon>Saccharomycotina</taxon>
        <taxon>Pichiomycetes</taxon>
        <taxon>Debaryomycetaceae</taxon>
        <taxon>Yamadazyma</taxon>
    </lineage>
</organism>
<keyword evidence="2" id="KW-1185">Reference proteome</keyword>
<protein>
    <submittedName>
        <fullName evidence="1">Probable NADPH:adrenodoxin oxidoreductase, mitochondrial</fullName>
    </submittedName>
</protein>
<evidence type="ECO:0000313" key="1">
    <source>
        <dbReference type="EMBL" id="CAH6720648.1"/>
    </source>
</evidence>